<feature type="transmembrane region" description="Helical" evidence="7">
    <location>
        <begin position="440"/>
        <end position="461"/>
    </location>
</feature>
<comment type="subcellular location">
    <subcellularLocation>
        <location evidence="1">Cell membrane</location>
        <topology evidence="1">Multi-pass membrane protein</topology>
    </subcellularLocation>
</comment>
<dbReference type="InterPro" id="IPR004477">
    <property type="entry name" value="ComEC_N"/>
</dbReference>
<dbReference type="EMBL" id="CP121252">
    <property type="protein sequence ID" value="WFP15402.1"/>
    <property type="molecule type" value="Genomic_DNA"/>
</dbReference>
<dbReference type="SUPFAM" id="SSF56281">
    <property type="entry name" value="Metallo-hydrolase/oxidoreductase"/>
    <property type="match status" value="1"/>
</dbReference>
<feature type="transmembrane region" description="Helical" evidence="7">
    <location>
        <begin position="322"/>
        <end position="339"/>
    </location>
</feature>
<feature type="domain" description="Metallo-beta-lactamase" evidence="8">
    <location>
        <begin position="588"/>
        <end position="675"/>
    </location>
</feature>
<evidence type="ECO:0000313" key="11">
    <source>
        <dbReference type="Proteomes" id="UP001219037"/>
    </source>
</evidence>
<evidence type="ECO:0000313" key="10">
    <source>
        <dbReference type="EMBL" id="WFP15402.1"/>
    </source>
</evidence>
<evidence type="ECO:0000256" key="4">
    <source>
        <dbReference type="ARBA" id="ARBA00022989"/>
    </source>
</evidence>
<gene>
    <name evidence="10" type="ORF">P8192_08190</name>
</gene>
<dbReference type="Pfam" id="PF03772">
    <property type="entry name" value="Competence"/>
    <property type="match status" value="1"/>
</dbReference>
<evidence type="ECO:0000256" key="1">
    <source>
        <dbReference type="ARBA" id="ARBA00004651"/>
    </source>
</evidence>
<dbReference type="InterPro" id="IPR052159">
    <property type="entry name" value="Competence_DNA_uptake"/>
</dbReference>
<dbReference type="PANTHER" id="PTHR30619">
    <property type="entry name" value="DNA INTERNALIZATION/COMPETENCE PROTEIN COMEC/REC2"/>
    <property type="match status" value="1"/>
</dbReference>
<feature type="transmembrane region" description="Helical" evidence="7">
    <location>
        <begin position="74"/>
        <end position="95"/>
    </location>
</feature>
<evidence type="ECO:0000256" key="5">
    <source>
        <dbReference type="ARBA" id="ARBA00023136"/>
    </source>
</evidence>
<reference evidence="10 11" key="1">
    <citation type="submission" date="2023-04" db="EMBL/GenBank/DDBJ databases">
        <title>Funneling lignin-derived compounds into biodiesel using alkali-halophilic Citricoccus sp. P2.</title>
        <authorList>
            <person name="Luo C.-B."/>
        </authorList>
    </citation>
    <scope>NUCLEOTIDE SEQUENCE [LARGE SCALE GENOMIC DNA]</scope>
    <source>
        <strain evidence="10 11">P2</strain>
    </source>
</reference>
<evidence type="ECO:0000256" key="3">
    <source>
        <dbReference type="ARBA" id="ARBA00022692"/>
    </source>
</evidence>
<feature type="region of interest" description="Disordered" evidence="6">
    <location>
        <begin position="194"/>
        <end position="223"/>
    </location>
</feature>
<feature type="transmembrane region" description="Helical" evidence="7">
    <location>
        <begin position="40"/>
        <end position="62"/>
    </location>
</feature>
<dbReference type="NCBIfam" id="TIGR00360">
    <property type="entry name" value="ComEC_N-term"/>
    <property type="match status" value="1"/>
</dbReference>
<dbReference type="InterPro" id="IPR001279">
    <property type="entry name" value="Metallo-B-lactamas"/>
</dbReference>
<dbReference type="Proteomes" id="UP001219037">
    <property type="component" value="Chromosome"/>
</dbReference>
<keyword evidence="4 7" id="KW-1133">Transmembrane helix</keyword>
<dbReference type="Pfam" id="PF00753">
    <property type="entry name" value="Lactamase_B"/>
    <property type="match status" value="1"/>
</dbReference>
<protein>
    <submittedName>
        <fullName evidence="10">ComEC/Rec2 family competence protein</fullName>
    </submittedName>
</protein>
<feature type="domain" description="ComEC/Rec2-related protein" evidence="9">
    <location>
        <begin position="248"/>
        <end position="519"/>
    </location>
</feature>
<keyword evidence="11" id="KW-1185">Reference proteome</keyword>
<proteinExistence type="predicted"/>
<keyword evidence="2" id="KW-1003">Cell membrane</keyword>
<evidence type="ECO:0000256" key="6">
    <source>
        <dbReference type="SAM" id="MobiDB-lite"/>
    </source>
</evidence>
<feature type="transmembrane region" description="Helical" evidence="7">
    <location>
        <begin position="468"/>
        <end position="488"/>
    </location>
</feature>
<name>A0ABY8H413_9MICC</name>
<keyword evidence="3 7" id="KW-0812">Transmembrane</keyword>
<evidence type="ECO:0000256" key="2">
    <source>
        <dbReference type="ARBA" id="ARBA00022475"/>
    </source>
</evidence>
<feature type="transmembrane region" description="Helical" evidence="7">
    <location>
        <begin position="500"/>
        <end position="521"/>
    </location>
</feature>
<evidence type="ECO:0000259" key="9">
    <source>
        <dbReference type="Pfam" id="PF03772"/>
    </source>
</evidence>
<evidence type="ECO:0000259" key="8">
    <source>
        <dbReference type="Pfam" id="PF00753"/>
    </source>
</evidence>
<dbReference type="Gene3D" id="3.60.15.10">
    <property type="entry name" value="Ribonuclease Z/Hydroxyacylglutathione hydrolase-like"/>
    <property type="match status" value="1"/>
</dbReference>
<dbReference type="PANTHER" id="PTHR30619:SF1">
    <property type="entry name" value="RECOMBINATION PROTEIN 2"/>
    <property type="match status" value="1"/>
</dbReference>
<keyword evidence="5 7" id="KW-0472">Membrane</keyword>
<feature type="compositionally biased region" description="Polar residues" evidence="6">
    <location>
        <begin position="204"/>
        <end position="214"/>
    </location>
</feature>
<sequence>MRDQSVPRRDAPAPLDLRLVPAAGLCLLTALWVDQMDARILPWLVPGLLACAVLGLVMVMVLHTRPLQPGPGAAFVGSLVLACGLASIVAGHAVAQREARILVGWESAVSSDTPLRLSIEPGGTVTQSESTYGPRWHLAGTITGYGHPHLRLESPVSVVLSGEGQGTGPPDIATTICVIATVDDNGSTVFAAAQQPPQYGPCASTDTATAPTESDNPEERQGRERIRQALRDHTAHTIGAAPELLPGLILGDRSAQSQELDQAMKDSGLSHLSAVSGANCSLVVGVVTILLRSARMPRAVVLTGGLGTLLLFVDVVGWEPSVVRAATMGAIGAWAVFFGRGRQALPVVCLAACVLLCIVPELGREPAFQLSLAATTGIVLGARPVERWLSGGLQRILPEPVALTISAALAMAVCAQLACQPVLLGLTGAVNIYAVPANMLAAPLVPFITVPGTLAAFIGVIAPGAAELILTVIALPAAGIGWIADTVARWPHALTPWPDGTVGTVLIGLHLVAMVVVLLKLMRWERRGHPMVRLLGTRDCAKPRRGSHFLRDQLGWVIIIVAVVAQAAALTPTHTSRLPLDSNVVICDVGQGDMVLIRTSDHAAIVVDTGPDDEAAQRCLRENRIEDIPLAVISHLHADHVAALDAIVDIARPERIVYSTAEPDTPSTELDLASPTETDQDSPAITVQGAHMRIPTESTRTKALPDYAQRASKGQSGGFRGNIAGRETTVTWSVLEADGQATNENDSSIQLLVDIQHEASSLSMLMTGDMEEDATRGLLNAGVLPDRVDALKVGHHGARNGGTEIIEAMNPDIFLIGVGADNSYGHPHPDIVGAATRTGTVLRTDLHGSASLTLGERSVKIDTSR</sequence>
<feature type="region of interest" description="Disordered" evidence="6">
    <location>
        <begin position="658"/>
        <end position="683"/>
    </location>
</feature>
<feature type="transmembrane region" description="Helical" evidence="7">
    <location>
        <begin position="554"/>
        <end position="572"/>
    </location>
</feature>
<feature type="transmembrane region" description="Helical" evidence="7">
    <location>
        <begin position="401"/>
        <end position="434"/>
    </location>
</feature>
<dbReference type="RefSeq" id="WP_278156080.1">
    <property type="nucleotide sequence ID" value="NZ_CP121252.1"/>
</dbReference>
<feature type="transmembrane region" description="Helical" evidence="7">
    <location>
        <begin position="299"/>
        <end position="316"/>
    </location>
</feature>
<dbReference type="InterPro" id="IPR036866">
    <property type="entry name" value="RibonucZ/Hydroxyglut_hydro"/>
</dbReference>
<evidence type="ECO:0000256" key="7">
    <source>
        <dbReference type="SAM" id="Phobius"/>
    </source>
</evidence>
<organism evidence="10 11">
    <name type="scientific">Citricoccus muralis</name>
    <dbReference type="NCBI Taxonomy" id="169134"/>
    <lineage>
        <taxon>Bacteria</taxon>
        <taxon>Bacillati</taxon>
        <taxon>Actinomycetota</taxon>
        <taxon>Actinomycetes</taxon>
        <taxon>Micrococcales</taxon>
        <taxon>Micrococcaceae</taxon>
        <taxon>Citricoccus</taxon>
    </lineage>
</organism>
<accession>A0ABY8H413</accession>